<keyword evidence="2" id="KW-0812">Transmembrane</keyword>
<keyword evidence="8" id="KW-1185">Reference proteome</keyword>
<feature type="signal peptide" evidence="5">
    <location>
        <begin position="1"/>
        <end position="26"/>
    </location>
</feature>
<comment type="caution">
    <text evidence="7">The sequence shown here is derived from an EMBL/GenBank/DDBJ whole genome shotgun (WGS) entry which is preliminary data.</text>
</comment>
<organism evidence="7 8">
    <name type="scientific">Chitinivorax tropicus</name>
    <dbReference type="NCBI Taxonomy" id="714531"/>
    <lineage>
        <taxon>Bacteria</taxon>
        <taxon>Pseudomonadati</taxon>
        <taxon>Pseudomonadota</taxon>
        <taxon>Betaproteobacteria</taxon>
        <taxon>Chitinivorax</taxon>
    </lineage>
</organism>
<gene>
    <name evidence="7" type="ORF">HNQ59_002157</name>
</gene>
<evidence type="ECO:0000256" key="4">
    <source>
        <dbReference type="ARBA" id="ARBA00023136"/>
    </source>
</evidence>
<feature type="domain" description="NarX-like N-terminal" evidence="6">
    <location>
        <begin position="28"/>
        <end position="85"/>
    </location>
</feature>
<evidence type="ECO:0000313" key="8">
    <source>
        <dbReference type="Proteomes" id="UP000575898"/>
    </source>
</evidence>
<dbReference type="AlphaFoldDB" id="A0A840MKC5"/>
<protein>
    <recommendedName>
        <fullName evidence="6">NarX-like N-terminal domain-containing protein</fullName>
    </recommendedName>
</protein>
<keyword evidence="5" id="KW-0732">Signal</keyword>
<dbReference type="EMBL" id="JACHHY010000012">
    <property type="protein sequence ID" value="MBB5018860.1"/>
    <property type="molecule type" value="Genomic_DNA"/>
</dbReference>
<accession>A0A840MKC5</accession>
<comment type="subcellular location">
    <subcellularLocation>
        <location evidence="1">Membrane</location>
        <topology evidence="1">Multi-pass membrane protein</topology>
    </subcellularLocation>
</comment>
<sequence>MTRFISKPLQMVFLCLSLCGMLPAWADDAENIMLATSQRMLAERMAKAWILQGLGVKVTDPAKQLESAMAQFDSQLNTLKALEDPELKDTYGTLAQVWGDFRLYFTGAPKMATSKDFTDSHEELVYLSQKGSELLQQKSKVPMAKLVGLAEDISTVSQRIAKLYLLQSWGVQQPYLAKDLAAARAEITQLLAKLKAAPENNTSTRNQIALVETQWLFFDQALTALNAKRTDTTLITNVATTSERIQQVSADLAKQYQRLAKR</sequence>
<evidence type="ECO:0000256" key="5">
    <source>
        <dbReference type="SAM" id="SignalP"/>
    </source>
</evidence>
<name>A0A840MKC5_9PROT</name>
<reference evidence="7 8" key="1">
    <citation type="submission" date="2020-08" db="EMBL/GenBank/DDBJ databases">
        <title>Genomic Encyclopedia of Type Strains, Phase IV (KMG-IV): sequencing the most valuable type-strain genomes for metagenomic binning, comparative biology and taxonomic classification.</title>
        <authorList>
            <person name="Goeker M."/>
        </authorList>
    </citation>
    <scope>NUCLEOTIDE SEQUENCE [LARGE SCALE GENOMIC DNA]</scope>
    <source>
        <strain evidence="7 8">DSM 27165</strain>
    </source>
</reference>
<feature type="chain" id="PRO_5033035199" description="NarX-like N-terminal domain-containing protein" evidence="5">
    <location>
        <begin position="27"/>
        <end position="262"/>
    </location>
</feature>
<proteinExistence type="predicted"/>
<dbReference type="Proteomes" id="UP000575898">
    <property type="component" value="Unassembled WGS sequence"/>
</dbReference>
<dbReference type="GO" id="GO:0016020">
    <property type="term" value="C:membrane"/>
    <property type="evidence" value="ECO:0007669"/>
    <property type="project" value="UniProtKB-SubCell"/>
</dbReference>
<keyword evidence="4" id="KW-0472">Membrane</keyword>
<evidence type="ECO:0000256" key="3">
    <source>
        <dbReference type="ARBA" id="ARBA00022989"/>
    </source>
</evidence>
<dbReference type="RefSeq" id="WP_184038801.1">
    <property type="nucleotide sequence ID" value="NZ_JACHHY010000012.1"/>
</dbReference>
<dbReference type="InterPro" id="IPR029095">
    <property type="entry name" value="NarX-like_N"/>
</dbReference>
<evidence type="ECO:0000313" key="7">
    <source>
        <dbReference type="EMBL" id="MBB5018860.1"/>
    </source>
</evidence>
<dbReference type="Pfam" id="PF13675">
    <property type="entry name" value="PilJ"/>
    <property type="match status" value="1"/>
</dbReference>
<evidence type="ECO:0000256" key="2">
    <source>
        <dbReference type="ARBA" id="ARBA00022692"/>
    </source>
</evidence>
<evidence type="ECO:0000259" key="6">
    <source>
        <dbReference type="Pfam" id="PF13675"/>
    </source>
</evidence>
<evidence type="ECO:0000256" key="1">
    <source>
        <dbReference type="ARBA" id="ARBA00004141"/>
    </source>
</evidence>
<keyword evidence="3" id="KW-1133">Transmembrane helix</keyword>